<dbReference type="GO" id="GO:0046872">
    <property type="term" value="F:metal ion binding"/>
    <property type="evidence" value="ECO:0007669"/>
    <property type="project" value="UniProtKB-KW"/>
</dbReference>
<keyword evidence="13" id="KW-1015">Disulfide bond</keyword>
<evidence type="ECO:0000256" key="12">
    <source>
        <dbReference type="ARBA" id="ARBA00023136"/>
    </source>
</evidence>
<dbReference type="GO" id="GO:0006955">
    <property type="term" value="P:immune response"/>
    <property type="evidence" value="ECO:0007669"/>
    <property type="project" value="UniProtKB-ARBA"/>
</dbReference>
<evidence type="ECO:0000256" key="4">
    <source>
        <dbReference type="ARBA" id="ARBA00022475"/>
    </source>
</evidence>
<feature type="compositionally biased region" description="Polar residues" evidence="15">
    <location>
        <begin position="202"/>
        <end position="211"/>
    </location>
</feature>
<dbReference type="GO" id="GO:0005102">
    <property type="term" value="F:signaling receptor binding"/>
    <property type="evidence" value="ECO:0007669"/>
    <property type="project" value="UniProtKB-ARBA"/>
</dbReference>
<dbReference type="GO" id="GO:0045059">
    <property type="term" value="P:positive thymic T cell selection"/>
    <property type="evidence" value="ECO:0007669"/>
    <property type="project" value="TreeGrafter"/>
</dbReference>
<evidence type="ECO:0000313" key="17">
    <source>
        <dbReference type="EMBL" id="MBN3315460.1"/>
    </source>
</evidence>
<evidence type="ECO:0000256" key="5">
    <source>
        <dbReference type="ARBA" id="ARBA00022553"/>
    </source>
</evidence>
<evidence type="ECO:0000256" key="10">
    <source>
        <dbReference type="ARBA" id="ARBA00022859"/>
    </source>
</evidence>
<evidence type="ECO:0000256" key="13">
    <source>
        <dbReference type="ARBA" id="ARBA00023157"/>
    </source>
</evidence>
<dbReference type="GO" id="GO:0034241">
    <property type="term" value="P:positive regulation of macrophage fusion"/>
    <property type="evidence" value="ECO:0007669"/>
    <property type="project" value="UniProtKB-ARBA"/>
</dbReference>
<feature type="compositionally biased region" description="Polar residues" evidence="15">
    <location>
        <begin position="226"/>
        <end position="237"/>
    </location>
</feature>
<sequence>MEDGDENGRRRHSRALSGCRARCPAAGCPVPTGHEWTPLDSPQGTGVSKDGRGRLRSYWVAAVVIITALQAWGSGSFGVRFPFPSTKGRVLQALECSPPRTGNAQELITAKDEEDKTVFTCNKGSWSNDPAHKTLELEYQNKRTGYYTCNFENNNITLYVKFRTCDNCIQADASTIAGIVVGDLVATLLIGVAVYCVSSQPKGRSYSNNKASDGEPGLELQPAGTEASQEVGTSRAGSGTDARESTRWCSPHIGALFFFSPPTNNKPYARISAFRISDDPFRRHPDSALAFKTRRPDFPRLQSSEWTCYQCQRSRARAPGILVLSETDSSHAQHWQDLTFTAFSSCKPGPELLSCIFPRKQHCELKFSVENHRLCFCHALLAVRVVFATVWRQPQCRAKFFGGGDGAGPLPIQPVLSSIHSNAVSGQTRQTAKAFEPFSRLLRGKMDACFVTVHGTCTALRCLPLQQESTRTGQAQANGARMHANPQWSACMKENCLVFWGER</sequence>
<dbReference type="GO" id="GO:0007166">
    <property type="term" value="P:cell surface receptor signaling pathway"/>
    <property type="evidence" value="ECO:0007669"/>
    <property type="project" value="UniProtKB-ARBA"/>
</dbReference>
<keyword evidence="9" id="KW-0106">Calcium</keyword>
<dbReference type="GO" id="GO:0001818">
    <property type="term" value="P:negative regulation of cytokine production"/>
    <property type="evidence" value="ECO:0007669"/>
    <property type="project" value="UniProtKB-ARBA"/>
</dbReference>
<dbReference type="GO" id="GO:0009897">
    <property type="term" value="C:external side of plasma membrane"/>
    <property type="evidence" value="ECO:0007669"/>
    <property type="project" value="TreeGrafter"/>
</dbReference>
<evidence type="ECO:0000256" key="2">
    <source>
        <dbReference type="ARBA" id="ARBA00009791"/>
    </source>
</evidence>
<keyword evidence="5" id="KW-0597">Phosphoprotein</keyword>
<evidence type="ECO:0000256" key="1">
    <source>
        <dbReference type="ARBA" id="ARBA00004251"/>
    </source>
</evidence>
<dbReference type="GO" id="GO:0002684">
    <property type="term" value="P:positive regulation of immune system process"/>
    <property type="evidence" value="ECO:0007669"/>
    <property type="project" value="UniProtKB-ARBA"/>
</dbReference>
<feature type="region of interest" description="Disordered" evidence="15">
    <location>
        <begin position="202"/>
        <end position="245"/>
    </location>
</feature>
<dbReference type="Gene3D" id="1.10.287.770">
    <property type="entry name" value="YojJ-like"/>
    <property type="match status" value="1"/>
</dbReference>
<evidence type="ECO:0000256" key="16">
    <source>
        <dbReference type="SAM" id="Phobius"/>
    </source>
</evidence>
<dbReference type="GO" id="GO:0002252">
    <property type="term" value="P:immune effector process"/>
    <property type="evidence" value="ECO:0007669"/>
    <property type="project" value="UniProtKB-ARBA"/>
</dbReference>
<keyword evidence="7" id="KW-0479">Metal-binding</keyword>
<dbReference type="GO" id="GO:0002274">
    <property type="term" value="P:myeloid leukocyte activation"/>
    <property type="evidence" value="ECO:0007669"/>
    <property type="project" value="UniProtKB-ARBA"/>
</dbReference>
<dbReference type="PANTHER" id="PTHR10570">
    <property type="entry name" value="T-CELL SURFACE GLYCOPROTEIN CD3 GAMMA CHAIN / DELTA CHAIN"/>
    <property type="match status" value="1"/>
</dbReference>
<dbReference type="PANTHER" id="PTHR10570:SF8">
    <property type="entry name" value="T-CELL SURFACE GLYCOPROTEIN CD3 GAMMA CHAIN"/>
    <property type="match status" value="1"/>
</dbReference>
<comment type="caution">
    <text evidence="17">The sequence shown here is derived from an EMBL/GenBank/DDBJ whole genome shotgun (WGS) entry which is preliminary data.</text>
</comment>
<dbReference type="EMBL" id="JAAWVO010021364">
    <property type="protein sequence ID" value="MBN3315460.1"/>
    <property type="molecule type" value="Genomic_DNA"/>
</dbReference>
<evidence type="ECO:0000256" key="7">
    <source>
        <dbReference type="ARBA" id="ARBA00022723"/>
    </source>
</evidence>
<keyword evidence="11 16" id="KW-1133">Transmembrane helix</keyword>
<keyword evidence="10" id="KW-0391">Immunity</keyword>
<feature type="non-terminal residue" evidence="17">
    <location>
        <position position="1"/>
    </location>
</feature>
<keyword evidence="12 16" id="KW-0472">Membrane</keyword>
<dbReference type="GO" id="GO:0006952">
    <property type="term" value="P:defense response"/>
    <property type="evidence" value="ECO:0007669"/>
    <property type="project" value="UniProtKB-ARBA"/>
</dbReference>
<dbReference type="FunFam" id="1.10.287.770:FF:000004">
    <property type="entry name" value="TYRO protein tyrosine kinase-binding protein"/>
    <property type="match status" value="1"/>
</dbReference>
<evidence type="ECO:0000313" key="18">
    <source>
        <dbReference type="Proteomes" id="UP000736164"/>
    </source>
</evidence>
<name>A0A8J7NP14_ATRSP</name>
<dbReference type="Pfam" id="PF16681">
    <property type="entry name" value="Ig_5"/>
    <property type="match status" value="1"/>
</dbReference>
<accession>A0A8J7NP14</accession>
<dbReference type="GO" id="GO:0030889">
    <property type="term" value="P:negative regulation of B cell proliferation"/>
    <property type="evidence" value="ECO:0007669"/>
    <property type="project" value="UniProtKB-ARBA"/>
</dbReference>
<evidence type="ECO:0000256" key="9">
    <source>
        <dbReference type="ARBA" id="ARBA00022837"/>
    </source>
</evidence>
<reference evidence="17" key="1">
    <citation type="journal article" date="2021" name="Cell">
        <title>Tracing the genetic footprints of vertebrate landing in non-teleost ray-finned fishes.</title>
        <authorList>
            <person name="Bi X."/>
            <person name="Wang K."/>
            <person name="Yang L."/>
            <person name="Pan H."/>
            <person name="Jiang H."/>
            <person name="Wei Q."/>
            <person name="Fang M."/>
            <person name="Yu H."/>
            <person name="Zhu C."/>
            <person name="Cai Y."/>
            <person name="He Y."/>
            <person name="Gan X."/>
            <person name="Zeng H."/>
            <person name="Yu D."/>
            <person name="Zhu Y."/>
            <person name="Jiang H."/>
            <person name="Qiu Q."/>
            <person name="Yang H."/>
            <person name="Zhang Y.E."/>
            <person name="Wang W."/>
            <person name="Zhu M."/>
            <person name="He S."/>
            <person name="Zhang G."/>
        </authorList>
    </citation>
    <scope>NUCLEOTIDE SEQUENCE</scope>
    <source>
        <strain evidence="17">Allg_001</strain>
    </source>
</reference>
<evidence type="ECO:0000256" key="11">
    <source>
        <dbReference type="ARBA" id="ARBA00022989"/>
    </source>
</evidence>
<keyword evidence="6 16" id="KW-0812">Transmembrane</keyword>
<comment type="subcellular location">
    <subcellularLocation>
        <location evidence="1">Cell membrane</location>
        <topology evidence="1">Single-pass type I membrane protein</topology>
    </subcellularLocation>
</comment>
<keyword evidence="8" id="KW-0732">Signal</keyword>
<keyword evidence="18" id="KW-1185">Reference proteome</keyword>
<dbReference type="GO" id="GO:0030316">
    <property type="term" value="P:osteoclast differentiation"/>
    <property type="evidence" value="ECO:0007669"/>
    <property type="project" value="UniProtKB-ARBA"/>
</dbReference>
<dbReference type="Proteomes" id="UP000736164">
    <property type="component" value="Unassembled WGS sequence"/>
</dbReference>
<evidence type="ECO:0000256" key="6">
    <source>
        <dbReference type="ARBA" id="ARBA00022692"/>
    </source>
</evidence>
<dbReference type="GO" id="GO:0004888">
    <property type="term" value="F:transmembrane signaling receptor activity"/>
    <property type="evidence" value="ECO:0007669"/>
    <property type="project" value="TreeGrafter"/>
</dbReference>
<evidence type="ECO:0000256" key="3">
    <source>
        <dbReference type="ARBA" id="ARBA00022356"/>
    </source>
</evidence>
<evidence type="ECO:0000256" key="15">
    <source>
        <dbReference type="SAM" id="MobiDB-lite"/>
    </source>
</evidence>
<keyword evidence="4" id="KW-1003">Cell membrane</keyword>
<feature type="non-terminal residue" evidence="17">
    <location>
        <position position="503"/>
    </location>
</feature>
<evidence type="ECO:0000256" key="14">
    <source>
        <dbReference type="ARBA" id="ARBA00031252"/>
    </source>
</evidence>
<dbReference type="GO" id="GO:0042105">
    <property type="term" value="C:alpha-beta T cell receptor complex"/>
    <property type="evidence" value="ECO:0007669"/>
    <property type="project" value="TreeGrafter"/>
</dbReference>
<evidence type="ECO:0000256" key="8">
    <source>
        <dbReference type="ARBA" id="ARBA00022729"/>
    </source>
</evidence>
<comment type="similarity">
    <text evidence="2">Belongs to the TYROBP family.</text>
</comment>
<dbReference type="AlphaFoldDB" id="A0A8J7NP14"/>
<gene>
    <name evidence="17" type="primary">Cd3d</name>
    <name evidence="17" type="ORF">GTO95_0007345</name>
</gene>
<dbReference type="InterPro" id="IPR015484">
    <property type="entry name" value="CD3_esu/gsu/dsu"/>
</dbReference>
<feature type="transmembrane region" description="Helical" evidence="16">
    <location>
        <begin position="58"/>
        <end position="79"/>
    </location>
</feature>
<protein>
    <recommendedName>
        <fullName evidence="3">TYRO protein tyrosine kinase-binding protein</fullName>
    </recommendedName>
    <alternativeName>
        <fullName evidence="14">DNAX-activation protein 12</fullName>
    </alternativeName>
</protein>
<organism evidence="17 18">
    <name type="scientific">Atractosteus spatula</name>
    <name type="common">Alligator gar</name>
    <name type="synonym">Lepisosteus spatula</name>
    <dbReference type="NCBI Taxonomy" id="7917"/>
    <lineage>
        <taxon>Eukaryota</taxon>
        <taxon>Metazoa</taxon>
        <taxon>Chordata</taxon>
        <taxon>Craniata</taxon>
        <taxon>Vertebrata</taxon>
        <taxon>Euteleostomi</taxon>
        <taxon>Actinopterygii</taxon>
        <taxon>Neopterygii</taxon>
        <taxon>Holostei</taxon>
        <taxon>Semionotiformes</taxon>
        <taxon>Lepisosteidae</taxon>
        <taxon>Atractosteus</taxon>
    </lineage>
</organism>
<proteinExistence type="inferred from homology"/>